<dbReference type="Proteomes" id="UP000316316">
    <property type="component" value="Unassembled WGS sequence"/>
</dbReference>
<dbReference type="PROSITE" id="PS50043">
    <property type="entry name" value="HTH_LUXR_2"/>
    <property type="match status" value="1"/>
</dbReference>
<dbReference type="GO" id="GO:0006355">
    <property type="term" value="P:regulation of DNA-templated transcription"/>
    <property type="evidence" value="ECO:0007669"/>
    <property type="project" value="InterPro"/>
</dbReference>
<dbReference type="InterPro" id="IPR027417">
    <property type="entry name" value="P-loop_NTPase"/>
</dbReference>
<organism evidence="5 6">
    <name type="scientific">Enterococcus avium</name>
    <name type="common">Streptococcus avium</name>
    <dbReference type="NCBI Taxonomy" id="33945"/>
    <lineage>
        <taxon>Bacteria</taxon>
        <taxon>Bacillati</taxon>
        <taxon>Bacillota</taxon>
        <taxon>Bacilli</taxon>
        <taxon>Lactobacillales</taxon>
        <taxon>Enterococcaceae</taxon>
        <taxon>Enterococcus</taxon>
    </lineage>
</organism>
<evidence type="ECO:0000259" key="4">
    <source>
        <dbReference type="PROSITE" id="PS50043"/>
    </source>
</evidence>
<reference evidence="5 6" key="1">
    <citation type="submission" date="2017-10" db="EMBL/GenBank/DDBJ databases">
        <title>FDA dAtabase for Regulatory Grade micrObial Sequences (FDA-ARGOS): Supporting development and validation of Infectious Disease Dx tests.</title>
        <authorList>
            <person name="Campos J."/>
            <person name="Goldberg B."/>
            <person name="Tallon L.J."/>
            <person name="Sadzewicz L."/>
            <person name="Sengamalay N."/>
            <person name="Ott S."/>
            <person name="Godinez A."/>
            <person name="Nagaraj S."/>
            <person name="Vyas G."/>
            <person name="Aluvathingal J."/>
            <person name="Nadendla S."/>
            <person name="Geyer C."/>
            <person name="Nandy P."/>
            <person name="Hobson J."/>
            <person name="Sichtig H."/>
        </authorList>
    </citation>
    <scope>NUCLEOTIDE SEQUENCE [LARGE SCALE GENOMIC DNA]</scope>
    <source>
        <strain evidence="5 6">FDAARGOS_185</strain>
    </source>
</reference>
<feature type="domain" description="HTH luxR-type" evidence="4">
    <location>
        <begin position="757"/>
        <end position="822"/>
    </location>
</feature>
<dbReference type="AlphaFoldDB" id="A0A8B5VV62"/>
<dbReference type="Gene3D" id="1.10.10.10">
    <property type="entry name" value="Winged helix-like DNA-binding domain superfamily/Winged helix DNA-binding domain"/>
    <property type="match status" value="1"/>
</dbReference>
<dbReference type="PANTHER" id="PTHR44688:SF16">
    <property type="entry name" value="DNA-BINDING TRANSCRIPTIONAL ACTIVATOR DEVR_DOSR"/>
    <property type="match status" value="1"/>
</dbReference>
<keyword evidence="2" id="KW-0238">DNA-binding</keyword>
<dbReference type="InterPro" id="IPR000792">
    <property type="entry name" value="Tscrpt_reg_LuxR_C"/>
</dbReference>
<dbReference type="SUPFAM" id="SSF46894">
    <property type="entry name" value="C-terminal effector domain of the bipartite response regulators"/>
    <property type="match status" value="1"/>
</dbReference>
<keyword evidence="3" id="KW-0804">Transcription</keyword>
<sequence length="824" mass="97005">MVLEAGAGNGKTTAICTFFKKKSPEKVKWVSLATDCNSLQVFWSYIIEVFQENLGDVKQEFSEFFQNTCNKEMIDSLITYFVNSIIEETNEEIFLILDDIHLVEDPVVTHSLEQFLEQLPSFIHVVLLTRYTLPLYLSQFEIKDELAYIDESFFHLSDEEAKAFIQRTTDKHWQPSEIKEMLEIARGWIGGLQLLVAAKQRSNLSAAMLMKQENQLLSDYLTQEIFQQLTEEERSFLIETSYFPYATNNLTKFLGITIDFKMTISRLVHKNLLIICTDKQRQVYQYHPIFKEYLMRLFQQLPIQKQIDLKRKAANFYIEEKEFSQGFPLLLELEDYEKLMDLLLQHQTSLRIITFIGEIPIQIAITNVDFSYQKFFYHYSNLEYESCLFLLDALDKKYPGSKEVQALEGIRLLFDDTFSPFHQKVTYLEDIQNLNLNDTSKAFILLKNAFFYYYQDEFHNVNDFASAALRLNQNWGNPFLNFFGRTLLAQNFEELGKLNQSILMMEKAKQMLETFKLSTKMKQNYLLTFFVTITGVYLKQFRLSEAEQMLTEIRRSGQEIADPSYYYNYAEYLYLSEKIELAYSTLKKLDQSSASSSIGPLTRAGILRYSLKYHQLTEAEKDDFIVQFHQYPEYQNLNNRLFYAMILLDRKCYEETLSMLDEILAESRERKIYLKIIDASLLKIKLFSLWEKEEARLLTNLYHESLYYAATDEVLAIFYYYKEELSLLFERYSKTLTIDLGIKEQKFHKQVLEICLKKGNSERLTGRELDVLREIANGRSNKEIGEILFISLATVKTHVLNIYRKLEVNSRVLAVEKARELNIL</sequence>
<accession>A0A8B5VV62</accession>
<evidence type="ECO:0000256" key="1">
    <source>
        <dbReference type="ARBA" id="ARBA00023015"/>
    </source>
</evidence>
<dbReference type="PRINTS" id="PR00038">
    <property type="entry name" value="HTHLUXR"/>
</dbReference>
<dbReference type="PANTHER" id="PTHR44688">
    <property type="entry name" value="DNA-BINDING TRANSCRIPTIONAL ACTIVATOR DEVR_DOSR"/>
    <property type="match status" value="1"/>
</dbReference>
<evidence type="ECO:0000256" key="2">
    <source>
        <dbReference type="ARBA" id="ARBA00023125"/>
    </source>
</evidence>
<dbReference type="CDD" id="cd06170">
    <property type="entry name" value="LuxR_C_like"/>
    <property type="match status" value="1"/>
</dbReference>
<keyword evidence="1" id="KW-0805">Transcription regulation</keyword>
<dbReference type="Pfam" id="PF00196">
    <property type="entry name" value="GerE"/>
    <property type="match status" value="1"/>
</dbReference>
<dbReference type="InterPro" id="IPR036388">
    <property type="entry name" value="WH-like_DNA-bd_sf"/>
</dbReference>
<dbReference type="InterPro" id="IPR059106">
    <property type="entry name" value="WHD_MalT"/>
</dbReference>
<dbReference type="GO" id="GO:0003677">
    <property type="term" value="F:DNA binding"/>
    <property type="evidence" value="ECO:0007669"/>
    <property type="project" value="UniProtKB-KW"/>
</dbReference>
<evidence type="ECO:0000313" key="5">
    <source>
        <dbReference type="EMBL" id="TRZ28334.1"/>
    </source>
</evidence>
<evidence type="ECO:0000313" key="6">
    <source>
        <dbReference type="Proteomes" id="UP000316316"/>
    </source>
</evidence>
<gene>
    <name evidence="5" type="ORF">AUF17_16565</name>
</gene>
<dbReference type="PROSITE" id="PS00622">
    <property type="entry name" value="HTH_LUXR_1"/>
    <property type="match status" value="1"/>
</dbReference>
<name>A0A8B5VV62_ENTAV</name>
<dbReference type="SMART" id="SM00421">
    <property type="entry name" value="HTH_LUXR"/>
    <property type="match status" value="1"/>
</dbReference>
<dbReference type="Pfam" id="PF25873">
    <property type="entry name" value="WHD_MalT"/>
    <property type="match status" value="1"/>
</dbReference>
<proteinExistence type="predicted"/>
<evidence type="ECO:0000256" key="3">
    <source>
        <dbReference type="ARBA" id="ARBA00023163"/>
    </source>
</evidence>
<dbReference type="SUPFAM" id="SSF52540">
    <property type="entry name" value="P-loop containing nucleoside triphosphate hydrolases"/>
    <property type="match status" value="1"/>
</dbReference>
<dbReference type="InterPro" id="IPR016032">
    <property type="entry name" value="Sig_transdc_resp-reg_C-effctor"/>
</dbReference>
<comment type="caution">
    <text evidence="5">The sequence shown here is derived from an EMBL/GenBank/DDBJ whole genome shotgun (WGS) entry which is preliminary data.</text>
</comment>
<dbReference type="EMBL" id="PDXQ01000002">
    <property type="protein sequence ID" value="TRZ28334.1"/>
    <property type="molecule type" value="Genomic_DNA"/>
</dbReference>
<dbReference type="RefSeq" id="WP_144204641.1">
    <property type="nucleotide sequence ID" value="NZ_CABHNH010000034.1"/>
</dbReference>
<protein>
    <recommendedName>
        <fullName evidence="4">HTH luxR-type domain-containing protein</fullName>
    </recommendedName>
</protein>